<reference evidence="2 3" key="1">
    <citation type="journal article" date="2019" name="Int. J. Syst. Evol. Microbiol.">
        <title>The Global Catalogue of Microorganisms (GCM) 10K type strain sequencing project: providing services to taxonomists for standard genome sequencing and annotation.</title>
        <authorList>
            <consortium name="The Broad Institute Genomics Platform"/>
            <consortium name="The Broad Institute Genome Sequencing Center for Infectious Disease"/>
            <person name="Wu L."/>
            <person name="Ma J."/>
        </authorList>
    </citation>
    <scope>NUCLEOTIDE SEQUENCE [LARGE SCALE GENOMIC DNA]</scope>
    <source>
        <strain evidence="2 3">NBRC 111368</strain>
    </source>
</reference>
<evidence type="ECO:0000313" key="2">
    <source>
        <dbReference type="EMBL" id="MFC6725153.1"/>
    </source>
</evidence>
<evidence type="ECO:0000313" key="3">
    <source>
        <dbReference type="Proteomes" id="UP001596328"/>
    </source>
</evidence>
<organism evidence="2 3">
    <name type="scientific">Halobium palmae</name>
    <dbReference type="NCBI Taxonomy" id="1776492"/>
    <lineage>
        <taxon>Archaea</taxon>
        <taxon>Methanobacteriati</taxon>
        <taxon>Methanobacteriota</taxon>
        <taxon>Stenosarchaea group</taxon>
        <taxon>Halobacteria</taxon>
        <taxon>Halobacteriales</taxon>
        <taxon>Haloferacaceae</taxon>
        <taxon>Halobium</taxon>
    </lineage>
</organism>
<name>A0ABD5S0G6_9EURY</name>
<feature type="region of interest" description="Disordered" evidence="1">
    <location>
        <begin position="13"/>
        <end position="131"/>
    </location>
</feature>
<gene>
    <name evidence="2" type="ORF">ACFQE1_12390</name>
</gene>
<dbReference type="Proteomes" id="UP001596328">
    <property type="component" value="Unassembled WGS sequence"/>
</dbReference>
<dbReference type="PROSITE" id="PS51257">
    <property type="entry name" value="PROKAR_LIPOPROTEIN"/>
    <property type="match status" value="1"/>
</dbReference>
<evidence type="ECO:0000256" key="1">
    <source>
        <dbReference type="SAM" id="MobiDB-lite"/>
    </source>
</evidence>
<dbReference type="EMBL" id="JBHSWU010000405">
    <property type="protein sequence ID" value="MFC6725153.1"/>
    <property type="molecule type" value="Genomic_DNA"/>
</dbReference>
<accession>A0ABD5S0G6</accession>
<keyword evidence="3" id="KW-1185">Reference proteome</keyword>
<proteinExistence type="predicted"/>
<sequence length="221" mass="21821">MERRSFVAALATGASVALSGCTGGESGAGTETGTDGSGETTAESGTTTGSDADTTTATSTPETTTAGEAETTTGEPETTGTDERGTTGTDEPESTDGPNGAGGGSNGSFSVADTEFTPRQECSGSTGASVELGSGSVRATGCIRGSNGCHVAVLEDVAVDGETLQVTVTTEAEGDGPTACTQQIVERGYEATVTTTGGLPSTVEVRHVEMGETRTVATVER</sequence>
<comment type="caution">
    <text evidence="2">The sequence shown here is derived from an EMBL/GenBank/DDBJ whole genome shotgun (WGS) entry which is preliminary data.</text>
</comment>
<protein>
    <submittedName>
        <fullName evidence="2">Uncharacterized protein</fullName>
    </submittedName>
</protein>
<dbReference type="AlphaFoldDB" id="A0ABD5S0G6"/>
<feature type="compositionally biased region" description="Low complexity" evidence="1">
    <location>
        <begin position="28"/>
        <end position="79"/>
    </location>
</feature>